<gene>
    <name evidence="3" type="ORF">G3R41_02725</name>
    <name evidence="2" type="ORF">GCU67_02725</name>
</gene>
<evidence type="ECO:0000313" key="4">
    <source>
        <dbReference type="Proteomes" id="UP000468828"/>
    </source>
</evidence>
<dbReference type="AlphaFoldDB" id="A0A6P0H2A9"/>
<sequence length="205" mass="21024">MADDFPQWTPVDAERLRAAAAELAAAVTAHATAVSAVTGEDGVPEVLAANDRLLPAVLAYADAQFDLTGNDFPFGVLHAYAEDEEADTDEADTDEDDTGVDVPAAVPDVAVVPATSGTTDVSVLQRHDLRVTDEAAVLAGAGEGDLGQALAGLARTRGWDSLGDVPGLRSVARSVLVVGQQAAPGAEPDADDGELLWSQQEVLPG</sequence>
<dbReference type="EMBL" id="JAAGWB010000009">
    <property type="protein sequence ID" value="NEN49858.1"/>
    <property type="molecule type" value="Genomic_DNA"/>
</dbReference>
<dbReference type="Proteomes" id="UP000468828">
    <property type="component" value="Unassembled WGS sequence"/>
</dbReference>
<evidence type="ECO:0000313" key="3">
    <source>
        <dbReference type="EMBL" id="NEN49858.1"/>
    </source>
</evidence>
<organism evidence="3 5">
    <name type="scientific">Modestobacter muralis</name>
    <dbReference type="NCBI Taxonomy" id="1608614"/>
    <lineage>
        <taxon>Bacteria</taxon>
        <taxon>Bacillati</taxon>
        <taxon>Actinomycetota</taxon>
        <taxon>Actinomycetes</taxon>
        <taxon>Geodermatophilales</taxon>
        <taxon>Geodermatophilaceae</taxon>
        <taxon>Modestobacter</taxon>
    </lineage>
</organism>
<dbReference type="Proteomes" id="UP000471152">
    <property type="component" value="Unassembled WGS sequence"/>
</dbReference>
<accession>A0A6P0H2A9</accession>
<name>A0A6P0H2A9_9ACTN</name>
<dbReference type="RefSeq" id="WP_163609555.1">
    <property type="nucleotide sequence ID" value="NZ_JAAGWB010000009.1"/>
</dbReference>
<keyword evidence="4" id="KW-1185">Reference proteome</keyword>
<evidence type="ECO:0000313" key="2">
    <source>
        <dbReference type="EMBL" id="NEK93091.1"/>
    </source>
</evidence>
<protein>
    <submittedName>
        <fullName evidence="3">Uncharacterized protein</fullName>
    </submittedName>
</protein>
<proteinExistence type="predicted"/>
<feature type="region of interest" description="Disordered" evidence="1">
    <location>
        <begin position="182"/>
        <end position="205"/>
    </location>
</feature>
<evidence type="ECO:0000313" key="5">
    <source>
        <dbReference type="Proteomes" id="UP000471152"/>
    </source>
</evidence>
<reference evidence="2 4" key="1">
    <citation type="submission" date="2020-01" db="EMBL/GenBank/DDBJ databases">
        <title>the WGS Modestobacter muralis CPCC 204518.</title>
        <authorList>
            <person name="Jiang Z."/>
        </authorList>
    </citation>
    <scope>NUCLEOTIDE SEQUENCE [LARGE SCALE GENOMIC DNA]</scope>
    <source>
        <strain evidence="2 4">DSM 100205</strain>
    </source>
</reference>
<reference evidence="3 5" key="2">
    <citation type="submission" date="2020-02" db="EMBL/GenBank/DDBJ databases">
        <title>The WGS of Modestobacter muralis DSM 100205.</title>
        <authorList>
            <person name="Jiang Z."/>
        </authorList>
    </citation>
    <scope>NUCLEOTIDE SEQUENCE [LARGE SCALE GENOMIC DNA]</scope>
    <source>
        <strain evidence="3 5">DSM 100205</strain>
    </source>
</reference>
<dbReference type="EMBL" id="JAAGWH010000009">
    <property type="protein sequence ID" value="NEK93091.1"/>
    <property type="molecule type" value="Genomic_DNA"/>
</dbReference>
<comment type="caution">
    <text evidence="3">The sequence shown here is derived from an EMBL/GenBank/DDBJ whole genome shotgun (WGS) entry which is preliminary data.</text>
</comment>
<evidence type="ECO:0000256" key="1">
    <source>
        <dbReference type="SAM" id="MobiDB-lite"/>
    </source>
</evidence>